<dbReference type="GO" id="GO:0008146">
    <property type="term" value="F:sulfotransferase activity"/>
    <property type="evidence" value="ECO:0007669"/>
    <property type="project" value="InterPro"/>
</dbReference>
<organism evidence="5 6">
    <name type="scientific">Escallonia rubra</name>
    <dbReference type="NCBI Taxonomy" id="112253"/>
    <lineage>
        <taxon>Eukaryota</taxon>
        <taxon>Viridiplantae</taxon>
        <taxon>Streptophyta</taxon>
        <taxon>Embryophyta</taxon>
        <taxon>Tracheophyta</taxon>
        <taxon>Spermatophyta</taxon>
        <taxon>Magnoliopsida</taxon>
        <taxon>eudicotyledons</taxon>
        <taxon>Gunneridae</taxon>
        <taxon>Pentapetalae</taxon>
        <taxon>asterids</taxon>
        <taxon>campanulids</taxon>
        <taxon>Escalloniales</taxon>
        <taxon>Escalloniaceae</taxon>
        <taxon>Escallonia</taxon>
    </lineage>
</organism>
<keyword evidence="2 3" id="KW-0808">Transferase</keyword>
<name>A0AA88QT42_9ASTE</name>
<dbReference type="EMBL" id="JAVXUO010002880">
    <property type="protein sequence ID" value="KAK2968855.1"/>
    <property type="molecule type" value="Genomic_DNA"/>
</dbReference>
<dbReference type="Proteomes" id="UP001187471">
    <property type="component" value="Unassembled WGS sequence"/>
</dbReference>
<evidence type="ECO:0000259" key="4">
    <source>
        <dbReference type="Pfam" id="PF00685"/>
    </source>
</evidence>
<gene>
    <name evidence="5" type="ORF">RJ640_008022</name>
</gene>
<accession>A0AA88QT42</accession>
<reference evidence="5" key="1">
    <citation type="submission" date="2022-12" db="EMBL/GenBank/DDBJ databases">
        <title>Draft genome assemblies for two species of Escallonia (Escalloniales).</title>
        <authorList>
            <person name="Chanderbali A."/>
            <person name="Dervinis C."/>
            <person name="Anghel I."/>
            <person name="Soltis D."/>
            <person name="Soltis P."/>
            <person name="Zapata F."/>
        </authorList>
    </citation>
    <scope>NUCLEOTIDE SEQUENCE</scope>
    <source>
        <strain evidence="5">UCBG92.1500</strain>
        <tissue evidence="5">Leaf</tissue>
    </source>
</reference>
<comment type="caution">
    <text evidence="5">The sequence shown here is derived from an EMBL/GenBank/DDBJ whole genome shotgun (WGS) entry which is preliminary data.</text>
</comment>
<dbReference type="Pfam" id="PF00685">
    <property type="entry name" value="Sulfotransfer_1"/>
    <property type="match status" value="1"/>
</dbReference>
<evidence type="ECO:0000313" key="6">
    <source>
        <dbReference type="Proteomes" id="UP001187471"/>
    </source>
</evidence>
<dbReference type="EC" id="2.8.2.-" evidence="3"/>
<dbReference type="InterPro" id="IPR000863">
    <property type="entry name" value="Sulfotransferase_dom"/>
</dbReference>
<comment type="similarity">
    <text evidence="1 3">Belongs to the sulfotransferase 1 family.</text>
</comment>
<evidence type="ECO:0000313" key="5">
    <source>
        <dbReference type="EMBL" id="KAK2968855.1"/>
    </source>
</evidence>
<sequence length="281" mass="32204">MLEMYEVLTQPQGLTHIPRKLDFDRCISSLQHYKYQLTLVGQCGDRGCKVEDLRALSPECSVAGVLCRRRAPSQTRRSAMSPEGSVADTQQCYVAGGLRRRSAMSPEGSSQECYYEDMKEQPRLHLRRLADFMRCPFSAKEETEGVVDEILALCSFDNLINLEENKDGKLSSGIENSAFFRRGEVGDWKNYLTADMGDPLDKIIEENLYGSGLKLRYQLTLVGKRGDIESKMWRNKWWLLCIVLGPKLQEVVARVRGLGRFEARNAFDIFWNIFLLHWCNN</sequence>
<evidence type="ECO:0000256" key="1">
    <source>
        <dbReference type="ARBA" id="ARBA00005771"/>
    </source>
</evidence>
<dbReference type="PANTHER" id="PTHR11783">
    <property type="entry name" value="SULFOTRANSFERASE SULT"/>
    <property type="match status" value="1"/>
</dbReference>
<dbReference type="SUPFAM" id="SSF52540">
    <property type="entry name" value="P-loop containing nucleoside triphosphate hydrolases"/>
    <property type="match status" value="1"/>
</dbReference>
<protein>
    <recommendedName>
        <fullName evidence="3">Sulfotransferase</fullName>
        <ecNumber evidence="3">2.8.2.-</ecNumber>
    </recommendedName>
</protein>
<keyword evidence="6" id="KW-1185">Reference proteome</keyword>
<evidence type="ECO:0000256" key="2">
    <source>
        <dbReference type="ARBA" id="ARBA00022679"/>
    </source>
</evidence>
<dbReference type="AlphaFoldDB" id="A0AA88QT42"/>
<dbReference type="Gene3D" id="3.40.50.300">
    <property type="entry name" value="P-loop containing nucleotide triphosphate hydrolases"/>
    <property type="match status" value="1"/>
</dbReference>
<dbReference type="InterPro" id="IPR027417">
    <property type="entry name" value="P-loop_NTPase"/>
</dbReference>
<evidence type="ECO:0000256" key="3">
    <source>
        <dbReference type="RuleBase" id="RU361155"/>
    </source>
</evidence>
<proteinExistence type="inferred from homology"/>
<feature type="domain" description="Sulfotransferase" evidence="4">
    <location>
        <begin position="114"/>
        <end position="212"/>
    </location>
</feature>